<sequence length="106" mass="11577">CLVGQWLLAGWPITVGWLINNRCLALGQASQESKQLDGILYGLSLFSGFKAAAQVLELLNYPFNFCLLSVFVNKQSAFDQAPALVGDAELAIYFTAVVLRCLDTYA</sequence>
<organism evidence="1">
    <name type="scientific">marine sediment metagenome</name>
    <dbReference type="NCBI Taxonomy" id="412755"/>
    <lineage>
        <taxon>unclassified sequences</taxon>
        <taxon>metagenomes</taxon>
        <taxon>ecological metagenomes</taxon>
    </lineage>
</organism>
<dbReference type="EMBL" id="BARW01034969">
    <property type="protein sequence ID" value="GAJ12090.1"/>
    <property type="molecule type" value="Genomic_DNA"/>
</dbReference>
<comment type="caution">
    <text evidence="1">The sequence shown here is derived from an EMBL/GenBank/DDBJ whole genome shotgun (WGS) entry which is preliminary data.</text>
</comment>
<gene>
    <name evidence="1" type="ORF">S12H4_54665</name>
</gene>
<protein>
    <submittedName>
        <fullName evidence="1">Uncharacterized protein</fullName>
    </submittedName>
</protein>
<reference evidence="1" key="1">
    <citation type="journal article" date="2014" name="Front. Microbiol.">
        <title>High frequency of phylogenetically diverse reductive dehalogenase-homologous genes in deep subseafloor sedimentary metagenomes.</title>
        <authorList>
            <person name="Kawai M."/>
            <person name="Futagami T."/>
            <person name="Toyoda A."/>
            <person name="Takaki Y."/>
            <person name="Nishi S."/>
            <person name="Hori S."/>
            <person name="Arai W."/>
            <person name="Tsubouchi T."/>
            <person name="Morono Y."/>
            <person name="Uchiyama I."/>
            <person name="Ito T."/>
            <person name="Fujiyama A."/>
            <person name="Inagaki F."/>
            <person name="Takami H."/>
        </authorList>
    </citation>
    <scope>NUCLEOTIDE SEQUENCE</scope>
    <source>
        <strain evidence="1">Expedition CK06-06</strain>
    </source>
</reference>
<accession>X1VRH2</accession>
<name>X1VRH2_9ZZZZ</name>
<feature type="non-terminal residue" evidence="1">
    <location>
        <position position="1"/>
    </location>
</feature>
<proteinExistence type="predicted"/>
<dbReference type="AlphaFoldDB" id="X1VRH2"/>
<evidence type="ECO:0000313" key="1">
    <source>
        <dbReference type="EMBL" id="GAJ12090.1"/>
    </source>
</evidence>